<name>A0AAU8K6W3_9ACTN</name>
<feature type="compositionally biased region" description="Gly residues" evidence="1">
    <location>
        <begin position="45"/>
        <end position="56"/>
    </location>
</feature>
<reference evidence="2" key="1">
    <citation type="submission" date="2024-06" db="EMBL/GenBank/DDBJ databases">
        <title>The genome sequences of Kitasatospora sp. strain HUAS MG31.</title>
        <authorList>
            <person name="Mo P."/>
        </authorList>
    </citation>
    <scope>NUCLEOTIDE SEQUENCE</scope>
    <source>
        <strain evidence="2">HUAS MG31</strain>
    </source>
</reference>
<dbReference type="EMBL" id="CP159872">
    <property type="protein sequence ID" value="XCM83215.1"/>
    <property type="molecule type" value="Genomic_DNA"/>
</dbReference>
<dbReference type="KEGG" id="kcm:ABWK59_31970"/>
<protein>
    <submittedName>
        <fullName evidence="2">Uncharacterized protein</fullName>
    </submittedName>
</protein>
<organism evidence="2">
    <name type="scientific">Kitasatospora camelliae</name>
    <dbReference type="NCBI Taxonomy" id="3156397"/>
    <lineage>
        <taxon>Bacteria</taxon>
        <taxon>Bacillati</taxon>
        <taxon>Actinomycetota</taxon>
        <taxon>Actinomycetes</taxon>
        <taxon>Kitasatosporales</taxon>
        <taxon>Streptomycetaceae</taxon>
        <taxon>Kitasatospora</taxon>
    </lineage>
</organism>
<sequence length="56" mass="5251">MALSTQAASGIAGGMNPVTPSPHSASSQWVASAGASGHGVDGHGVDGGFGSSGMRP</sequence>
<gene>
    <name evidence="2" type="ORF">ABWK59_31970</name>
</gene>
<feature type="region of interest" description="Disordered" evidence="1">
    <location>
        <begin position="1"/>
        <end position="56"/>
    </location>
</feature>
<evidence type="ECO:0000256" key="1">
    <source>
        <dbReference type="SAM" id="MobiDB-lite"/>
    </source>
</evidence>
<dbReference type="RefSeq" id="WP_354644150.1">
    <property type="nucleotide sequence ID" value="NZ_CP159872.1"/>
</dbReference>
<dbReference type="AlphaFoldDB" id="A0AAU8K6W3"/>
<proteinExistence type="predicted"/>
<accession>A0AAU8K6W3</accession>
<evidence type="ECO:0000313" key="2">
    <source>
        <dbReference type="EMBL" id="XCM83215.1"/>
    </source>
</evidence>